<evidence type="ECO:0000313" key="3">
    <source>
        <dbReference type="EMBL" id="KAH0573673.1"/>
    </source>
</evidence>
<dbReference type="VEuPathDB" id="GiardiaDB:SS50377_23608"/>
<evidence type="ECO:0000313" key="4">
    <source>
        <dbReference type="Proteomes" id="UP000018208"/>
    </source>
</evidence>
<sequence length="216" mass="24889">MSKTNQSVDQNIEMYMKEVGKSQEKLTELFKTIQEVSQEGITARESIMKKMQEIEAFSAQLTSLQESLEANYVKLNKQIHYRTDKINTEKKKLLTQIEQEQVTIQQLQIEAERTAKELEITQTENLGMKNQLSFNTTQSSQLSTVLGQLQASKQTVEDLKSYASQFKEIKNKHKMHYLANNKEAEIVMASVVRQEEKAFQLLQEIGVLNNLKVVLE</sequence>
<evidence type="ECO:0000256" key="1">
    <source>
        <dbReference type="SAM" id="Coils"/>
    </source>
</evidence>
<dbReference type="Proteomes" id="UP000018208">
    <property type="component" value="Unassembled WGS sequence"/>
</dbReference>
<gene>
    <name evidence="2" type="ORF">SS50377_11201</name>
    <name evidence="3" type="ORF">SS50377_23608</name>
</gene>
<dbReference type="AlphaFoldDB" id="V6LVG5"/>
<feature type="coiled-coil region" evidence="1">
    <location>
        <begin position="90"/>
        <end position="124"/>
    </location>
</feature>
<keyword evidence="4" id="KW-1185">Reference proteome</keyword>
<protein>
    <submittedName>
        <fullName evidence="2">Uncharacterized protein</fullName>
    </submittedName>
</protein>
<dbReference type="EMBL" id="KI545981">
    <property type="protein sequence ID" value="EST48590.1"/>
    <property type="molecule type" value="Genomic_DNA"/>
</dbReference>
<proteinExistence type="predicted"/>
<reference evidence="2 3" key="1">
    <citation type="journal article" date="2014" name="PLoS Genet.">
        <title>The Genome of Spironucleus salmonicida Highlights a Fish Pathogen Adapted to Fluctuating Environments.</title>
        <authorList>
            <person name="Xu F."/>
            <person name="Jerlstrom-Hultqvist J."/>
            <person name="Einarsson E."/>
            <person name="Astvaldsson A."/>
            <person name="Svard S.G."/>
            <person name="Andersson J.O."/>
        </authorList>
    </citation>
    <scope>NUCLEOTIDE SEQUENCE</scope>
    <source>
        <strain evidence="3">ATCC 50377</strain>
    </source>
</reference>
<organism evidence="2">
    <name type="scientific">Spironucleus salmonicida</name>
    <dbReference type="NCBI Taxonomy" id="348837"/>
    <lineage>
        <taxon>Eukaryota</taxon>
        <taxon>Metamonada</taxon>
        <taxon>Diplomonadida</taxon>
        <taxon>Hexamitidae</taxon>
        <taxon>Hexamitinae</taxon>
        <taxon>Spironucleus</taxon>
    </lineage>
</organism>
<dbReference type="EMBL" id="AUWU02000004">
    <property type="protein sequence ID" value="KAH0573673.1"/>
    <property type="molecule type" value="Genomic_DNA"/>
</dbReference>
<name>V6LVG5_9EUKA</name>
<keyword evidence="1" id="KW-0175">Coiled coil</keyword>
<reference evidence="3" key="2">
    <citation type="submission" date="2020-12" db="EMBL/GenBank/DDBJ databases">
        <title>New Spironucleus salmonicida genome in near-complete chromosomes.</title>
        <authorList>
            <person name="Xu F."/>
            <person name="Kurt Z."/>
            <person name="Jimenez-Gonzalez A."/>
            <person name="Astvaldsson A."/>
            <person name="Andersson J.O."/>
            <person name="Svard S.G."/>
        </authorList>
    </citation>
    <scope>NUCLEOTIDE SEQUENCE</scope>
    <source>
        <strain evidence="3">ATCC 50377</strain>
    </source>
</reference>
<accession>V6LVG5</accession>
<evidence type="ECO:0000313" key="2">
    <source>
        <dbReference type="EMBL" id="EST48590.1"/>
    </source>
</evidence>